<name>A0A316EFC0_9BACT</name>
<gene>
    <name evidence="1" type="ORF">LV89_00120</name>
</gene>
<accession>A0A316EFC0</accession>
<dbReference type="AlphaFoldDB" id="A0A316EFC0"/>
<organism evidence="1 2">
    <name type="scientific">Arcicella aurantiaca</name>
    <dbReference type="NCBI Taxonomy" id="591202"/>
    <lineage>
        <taxon>Bacteria</taxon>
        <taxon>Pseudomonadati</taxon>
        <taxon>Bacteroidota</taxon>
        <taxon>Cytophagia</taxon>
        <taxon>Cytophagales</taxon>
        <taxon>Flectobacillaceae</taxon>
        <taxon>Arcicella</taxon>
    </lineage>
</organism>
<dbReference type="Proteomes" id="UP000245489">
    <property type="component" value="Unassembled WGS sequence"/>
</dbReference>
<reference evidence="1 2" key="1">
    <citation type="submission" date="2018-05" db="EMBL/GenBank/DDBJ databases">
        <title>Genomic Encyclopedia of Archaeal and Bacterial Type Strains, Phase II (KMG-II): from individual species to whole genera.</title>
        <authorList>
            <person name="Goeker M."/>
        </authorList>
    </citation>
    <scope>NUCLEOTIDE SEQUENCE [LARGE SCALE GENOMIC DNA]</scope>
    <source>
        <strain evidence="1 2">DSM 22214</strain>
    </source>
</reference>
<protein>
    <submittedName>
        <fullName evidence="1">Uncharacterized protein</fullName>
    </submittedName>
</protein>
<keyword evidence="2" id="KW-1185">Reference proteome</keyword>
<evidence type="ECO:0000313" key="1">
    <source>
        <dbReference type="EMBL" id="PWK29280.1"/>
    </source>
</evidence>
<evidence type="ECO:0000313" key="2">
    <source>
        <dbReference type="Proteomes" id="UP000245489"/>
    </source>
</evidence>
<dbReference type="OrthoDB" id="1258580at2"/>
<sequence>MKLIVINFALLLSAIHINAQKPKFKPLHDPKNHAGCYVESGNKIIGNLSEEDSLGRNIALFNVSGKDENFLVTQGTQKYPVTYQNGSTKIFIKQTTTRKEPNTCLEYQLYKVKLVQKKKAYFYTFKGFCGC</sequence>
<comment type="caution">
    <text evidence="1">The sequence shown here is derived from an EMBL/GenBank/DDBJ whole genome shotgun (WGS) entry which is preliminary data.</text>
</comment>
<dbReference type="RefSeq" id="WP_109740914.1">
    <property type="nucleotide sequence ID" value="NZ_QGGO01000001.1"/>
</dbReference>
<proteinExistence type="predicted"/>
<dbReference type="EMBL" id="QGGO01000001">
    <property type="protein sequence ID" value="PWK29280.1"/>
    <property type="molecule type" value="Genomic_DNA"/>
</dbReference>